<name>A0ABX3T0M1_9MYCO</name>
<protein>
    <recommendedName>
        <fullName evidence="3">Transposase</fullName>
    </recommendedName>
</protein>
<evidence type="ECO:0000313" key="2">
    <source>
        <dbReference type="Proteomes" id="UP000192374"/>
    </source>
</evidence>
<organism evidence="1 2">
    <name type="scientific">Mycobacterium noviomagense</name>
    <dbReference type="NCBI Taxonomy" id="459858"/>
    <lineage>
        <taxon>Bacteria</taxon>
        <taxon>Bacillati</taxon>
        <taxon>Actinomycetota</taxon>
        <taxon>Actinomycetes</taxon>
        <taxon>Mycobacteriales</taxon>
        <taxon>Mycobacteriaceae</taxon>
        <taxon>Mycobacterium</taxon>
    </lineage>
</organism>
<proteinExistence type="predicted"/>
<evidence type="ECO:0000313" key="1">
    <source>
        <dbReference type="EMBL" id="ORB10944.1"/>
    </source>
</evidence>
<comment type="caution">
    <text evidence="1">The sequence shown here is derived from an EMBL/GenBank/DDBJ whole genome shotgun (WGS) entry which is preliminary data.</text>
</comment>
<gene>
    <name evidence="1" type="ORF">BST37_21715</name>
</gene>
<keyword evidence="2" id="KW-1185">Reference proteome</keyword>
<dbReference type="Proteomes" id="UP000192374">
    <property type="component" value="Unassembled WGS sequence"/>
</dbReference>
<accession>A0ABX3T0M1</accession>
<reference evidence="1 2" key="1">
    <citation type="submission" date="2017-02" db="EMBL/GenBank/DDBJ databases">
        <title>The new phylogeny of genus Mycobacterium.</title>
        <authorList>
            <person name="Tortoli E."/>
            <person name="Trovato A."/>
            <person name="Cirillo D.M."/>
        </authorList>
    </citation>
    <scope>NUCLEOTIDE SEQUENCE [LARGE SCALE GENOMIC DNA]</scope>
    <source>
        <strain evidence="1 2">DSM 45145</strain>
    </source>
</reference>
<evidence type="ECO:0008006" key="3">
    <source>
        <dbReference type="Google" id="ProtNLM"/>
    </source>
</evidence>
<sequence length="75" mass="8384">MQCLAATGYPWRRTMAQRTGQALSARAAPRVAVRAVLDKCQGYLEFRRLLAGVARQARLVRAAWSNCQVYLQGCQ</sequence>
<dbReference type="EMBL" id="MVIC01000073">
    <property type="protein sequence ID" value="ORB10944.1"/>
    <property type="molecule type" value="Genomic_DNA"/>
</dbReference>